<dbReference type="PANTHER" id="PTHR47515:SF1">
    <property type="entry name" value="BLR2054 PROTEIN"/>
    <property type="match status" value="1"/>
</dbReference>
<dbReference type="InterPro" id="IPR009057">
    <property type="entry name" value="Homeodomain-like_sf"/>
</dbReference>
<dbReference type="Gene3D" id="3.30.420.10">
    <property type="entry name" value="Ribonuclease H-like superfamily/Ribonuclease H"/>
    <property type="match status" value="1"/>
</dbReference>
<dbReference type="InterPro" id="IPR001584">
    <property type="entry name" value="Integrase_cat-core"/>
</dbReference>
<dbReference type="InterPro" id="IPR025948">
    <property type="entry name" value="HTH-like_dom"/>
</dbReference>
<proteinExistence type="predicted"/>
<comment type="caution">
    <text evidence="2">The sequence shown here is derived from an EMBL/GenBank/DDBJ whole genome shotgun (WGS) entry which is preliminary data.</text>
</comment>
<dbReference type="Pfam" id="PF01527">
    <property type="entry name" value="HTH_Tnp_1"/>
    <property type="match status" value="1"/>
</dbReference>
<gene>
    <name evidence="2" type="ORF">VSR73_29730</name>
</gene>
<name>A0ABU9S068_9BURK</name>
<dbReference type="EMBL" id="JAYMRV010000011">
    <property type="protein sequence ID" value="MEM5425237.1"/>
    <property type="molecule type" value="Genomic_DNA"/>
</dbReference>
<reference evidence="2 3" key="1">
    <citation type="submission" date="2024-01" db="EMBL/GenBank/DDBJ databases">
        <title>The diversity of rhizobia nodulating Mimosa spp. in eleven states of Brazil covering several biomes is determined by host plant, location, and edaphic factors.</title>
        <authorList>
            <person name="Rouws L."/>
            <person name="Barauna A."/>
            <person name="Beukes C."/>
            <person name="De Faria S.M."/>
            <person name="Gross E."/>
            <person name="Dos Reis Junior F.B."/>
            <person name="Simon M."/>
            <person name="Maluk M."/>
            <person name="Odee D.W."/>
            <person name="Kenicer G."/>
            <person name="Young J.P.W."/>
            <person name="Reis V.M."/>
            <person name="Zilli J."/>
            <person name="James E.K."/>
        </authorList>
    </citation>
    <scope>NUCLEOTIDE SEQUENCE [LARGE SCALE GENOMIC DNA]</scope>
    <source>
        <strain evidence="2 3">JPY167</strain>
    </source>
</reference>
<dbReference type="Pfam" id="PF13276">
    <property type="entry name" value="HTH_21"/>
    <property type="match status" value="1"/>
</dbReference>
<dbReference type="Proteomes" id="UP001489897">
    <property type="component" value="Unassembled WGS sequence"/>
</dbReference>
<dbReference type="SUPFAM" id="SSF46689">
    <property type="entry name" value="Homeodomain-like"/>
    <property type="match status" value="1"/>
</dbReference>
<dbReference type="Pfam" id="PF13683">
    <property type="entry name" value="rve_3"/>
    <property type="match status" value="1"/>
</dbReference>
<dbReference type="InterPro" id="IPR036397">
    <property type="entry name" value="RNaseH_sf"/>
</dbReference>
<evidence type="ECO:0000313" key="3">
    <source>
        <dbReference type="Proteomes" id="UP001489897"/>
    </source>
</evidence>
<dbReference type="PANTHER" id="PTHR47515">
    <property type="entry name" value="LOW CALCIUM RESPONSE LOCUS PROTEIN T"/>
    <property type="match status" value="1"/>
</dbReference>
<protein>
    <submittedName>
        <fullName evidence="2">IS3 family transposase</fullName>
    </submittedName>
</protein>
<dbReference type="InterPro" id="IPR012337">
    <property type="entry name" value="RNaseH-like_sf"/>
</dbReference>
<organism evidence="2 3">
    <name type="scientific">Paraburkholderia ferrariae</name>
    <dbReference type="NCBI Taxonomy" id="386056"/>
    <lineage>
        <taxon>Bacteria</taxon>
        <taxon>Pseudomonadati</taxon>
        <taxon>Pseudomonadota</taxon>
        <taxon>Betaproteobacteria</taxon>
        <taxon>Burkholderiales</taxon>
        <taxon>Burkholderiaceae</taxon>
        <taxon>Paraburkholderia</taxon>
    </lineage>
</organism>
<dbReference type="RefSeq" id="WP_342949265.1">
    <property type="nucleotide sequence ID" value="NZ_JAYMRV010000011.1"/>
</dbReference>
<sequence length="370" mass="42180">MKKSRFTDEQMVTIVREADKAPVAEVAKKHGISEQTIYNWRQHFGGLEAADVKRLKHLEQENARLKKMVAERDLELDVMKEINGKKVVSAPARRQQVAYAKARGLSERRACALMSVARSALHYESKLAGRDAPVIAAMSILSAQYPRYGYRRIQIFLGRQGHGMSADRAWRLWRLAGLQVPRKRPRRRVSVRRPRPQPATAARHVWAYDFVFDACANGQQLKCLTVIDEYTRECLAIDVAGSIRSKRVIEVLSQLASVHGAPRYLRSDNGPEFVSTAILKWAAENGMEMALSDPGKPWQNGADESFNGKFRDECLSLEWFRTRAEAKVVIEQWRRHYNAIRPHSSLAYLTPEEFKQQYCSTEATEAVPQD</sequence>
<dbReference type="InterPro" id="IPR048020">
    <property type="entry name" value="Transpos_IS3"/>
</dbReference>
<keyword evidence="3" id="KW-1185">Reference proteome</keyword>
<feature type="domain" description="Integrase catalytic" evidence="1">
    <location>
        <begin position="192"/>
        <end position="359"/>
    </location>
</feature>
<dbReference type="NCBIfam" id="NF033516">
    <property type="entry name" value="transpos_IS3"/>
    <property type="match status" value="1"/>
</dbReference>
<evidence type="ECO:0000313" key="2">
    <source>
        <dbReference type="EMBL" id="MEM5425237.1"/>
    </source>
</evidence>
<evidence type="ECO:0000259" key="1">
    <source>
        <dbReference type="PROSITE" id="PS50994"/>
    </source>
</evidence>
<dbReference type="InterPro" id="IPR002514">
    <property type="entry name" value="Transposase_8"/>
</dbReference>
<dbReference type="Gene3D" id="1.10.10.60">
    <property type="entry name" value="Homeodomain-like"/>
    <property type="match status" value="1"/>
</dbReference>
<dbReference type="PROSITE" id="PS50994">
    <property type="entry name" value="INTEGRASE"/>
    <property type="match status" value="1"/>
</dbReference>
<dbReference type="SUPFAM" id="SSF53098">
    <property type="entry name" value="Ribonuclease H-like"/>
    <property type="match status" value="1"/>
</dbReference>
<accession>A0ABU9S068</accession>